<dbReference type="EMBL" id="UINC01196989">
    <property type="protein sequence ID" value="SVE14247.1"/>
    <property type="molecule type" value="Genomic_DNA"/>
</dbReference>
<feature type="non-terminal residue" evidence="1">
    <location>
        <position position="1"/>
    </location>
</feature>
<evidence type="ECO:0000313" key="1">
    <source>
        <dbReference type="EMBL" id="SVE14247.1"/>
    </source>
</evidence>
<organism evidence="1">
    <name type="scientific">marine metagenome</name>
    <dbReference type="NCBI Taxonomy" id="408172"/>
    <lineage>
        <taxon>unclassified sequences</taxon>
        <taxon>metagenomes</taxon>
        <taxon>ecological metagenomes</taxon>
    </lineage>
</organism>
<sequence>TDNYKYFINRNWLCCTWSGSPYDCHNSIFTCYCGKRKESKV</sequence>
<gene>
    <name evidence="1" type="ORF">METZ01_LOCUS467101</name>
</gene>
<accession>A0A383B2F2</accession>
<name>A0A383B2F2_9ZZZZ</name>
<proteinExistence type="predicted"/>
<reference evidence="1" key="1">
    <citation type="submission" date="2018-05" db="EMBL/GenBank/DDBJ databases">
        <authorList>
            <person name="Lanie J.A."/>
            <person name="Ng W.-L."/>
            <person name="Kazmierczak K.M."/>
            <person name="Andrzejewski T.M."/>
            <person name="Davidsen T.M."/>
            <person name="Wayne K.J."/>
            <person name="Tettelin H."/>
            <person name="Glass J.I."/>
            <person name="Rusch D."/>
            <person name="Podicherti R."/>
            <person name="Tsui H.-C.T."/>
            <person name="Winkler M.E."/>
        </authorList>
    </citation>
    <scope>NUCLEOTIDE SEQUENCE</scope>
</reference>
<dbReference type="AlphaFoldDB" id="A0A383B2F2"/>
<feature type="non-terminal residue" evidence="1">
    <location>
        <position position="41"/>
    </location>
</feature>
<protein>
    <submittedName>
        <fullName evidence="1">Uncharacterized protein</fullName>
    </submittedName>
</protein>